<keyword evidence="4" id="KW-1185">Reference proteome</keyword>
<dbReference type="InterPro" id="IPR025319">
    <property type="entry name" value="DUF4224"/>
</dbReference>
<organism evidence="3 4">
    <name type="scientific">Duganella callida</name>
    <dbReference type="NCBI Taxonomy" id="2561932"/>
    <lineage>
        <taxon>Bacteria</taxon>
        <taxon>Pseudomonadati</taxon>
        <taxon>Pseudomonadota</taxon>
        <taxon>Betaproteobacteria</taxon>
        <taxon>Burkholderiales</taxon>
        <taxon>Oxalobacteraceae</taxon>
        <taxon>Telluria group</taxon>
        <taxon>Duganella</taxon>
    </lineage>
</organism>
<evidence type="ECO:0000313" key="4">
    <source>
        <dbReference type="Proteomes" id="UP000297729"/>
    </source>
</evidence>
<name>A0A4Y9S8Q0_9BURK</name>
<gene>
    <name evidence="3" type="ORF">E4L98_19230</name>
</gene>
<dbReference type="EMBL" id="SPVG01000191">
    <property type="protein sequence ID" value="TFW17979.1"/>
    <property type="molecule type" value="Genomic_DNA"/>
</dbReference>
<sequence length="74" mass="8067">MSMFLDADEVRDLTNRIQRQAQAKMLRSLGITFKVRADGSALVLRSHVEKELGGGPPAAARAREFTPNWGAANA</sequence>
<evidence type="ECO:0000259" key="2">
    <source>
        <dbReference type="Pfam" id="PF13986"/>
    </source>
</evidence>
<reference evidence="3 4" key="1">
    <citation type="submission" date="2019-03" db="EMBL/GenBank/DDBJ databases">
        <title>Draft Genome Sequence of Duganella callidus sp. nov., a Novel Duganella Species Isolated from Cultivated Soil.</title>
        <authorList>
            <person name="Raths R."/>
            <person name="Peta V."/>
            <person name="Bucking H."/>
        </authorList>
    </citation>
    <scope>NUCLEOTIDE SEQUENCE [LARGE SCALE GENOMIC DNA]</scope>
    <source>
        <strain evidence="3 4">DN04</strain>
    </source>
</reference>
<dbReference type="Proteomes" id="UP000297729">
    <property type="component" value="Unassembled WGS sequence"/>
</dbReference>
<proteinExistence type="predicted"/>
<evidence type="ECO:0000313" key="3">
    <source>
        <dbReference type="EMBL" id="TFW17979.1"/>
    </source>
</evidence>
<evidence type="ECO:0000256" key="1">
    <source>
        <dbReference type="SAM" id="MobiDB-lite"/>
    </source>
</evidence>
<dbReference type="OrthoDB" id="8759646at2"/>
<protein>
    <submittedName>
        <fullName evidence="3">DUF4224 domain-containing protein</fullName>
    </submittedName>
</protein>
<accession>A0A4Y9S8Q0</accession>
<comment type="caution">
    <text evidence="3">The sequence shown here is derived from an EMBL/GenBank/DDBJ whole genome shotgun (WGS) entry which is preliminary data.</text>
</comment>
<dbReference type="RefSeq" id="WP_135203162.1">
    <property type="nucleotide sequence ID" value="NZ_SPVG01000191.1"/>
</dbReference>
<dbReference type="Pfam" id="PF13986">
    <property type="entry name" value="DUF4224"/>
    <property type="match status" value="1"/>
</dbReference>
<feature type="region of interest" description="Disordered" evidence="1">
    <location>
        <begin position="51"/>
        <end position="74"/>
    </location>
</feature>
<dbReference type="AlphaFoldDB" id="A0A4Y9S8Q0"/>
<feature type="domain" description="DUF4224" evidence="2">
    <location>
        <begin position="4"/>
        <end position="48"/>
    </location>
</feature>